<dbReference type="EMBL" id="BPVZ01000008">
    <property type="protein sequence ID" value="GKU94225.1"/>
    <property type="molecule type" value="Genomic_DNA"/>
</dbReference>
<feature type="region of interest" description="Disordered" evidence="1">
    <location>
        <begin position="49"/>
        <end position="75"/>
    </location>
</feature>
<reference evidence="4 5" key="1">
    <citation type="journal article" date="2021" name="Commun. Biol.">
        <title>The genome of Shorea leprosula (Dipterocarpaceae) highlights the ecological relevance of drought in aseasonal tropical rainforests.</title>
        <authorList>
            <person name="Ng K.K.S."/>
            <person name="Kobayashi M.J."/>
            <person name="Fawcett J.A."/>
            <person name="Hatakeyama M."/>
            <person name="Paape T."/>
            <person name="Ng C.H."/>
            <person name="Ang C.C."/>
            <person name="Tnah L.H."/>
            <person name="Lee C.T."/>
            <person name="Nishiyama T."/>
            <person name="Sese J."/>
            <person name="O'Brien M.J."/>
            <person name="Copetti D."/>
            <person name="Mohd Noor M.I."/>
            <person name="Ong R.C."/>
            <person name="Putra M."/>
            <person name="Sireger I.Z."/>
            <person name="Indrioko S."/>
            <person name="Kosugi Y."/>
            <person name="Izuno A."/>
            <person name="Isagi Y."/>
            <person name="Lee S.L."/>
            <person name="Shimizu K.K."/>
        </authorList>
    </citation>
    <scope>NUCLEOTIDE SEQUENCE [LARGE SCALE GENOMIC DNA]</scope>
    <source>
        <strain evidence="4">214</strain>
    </source>
</reference>
<name>A0AAV5IAE9_9ROSI</name>
<keyword evidence="2" id="KW-0472">Membrane</keyword>
<proteinExistence type="predicted"/>
<protein>
    <submittedName>
        <fullName evidence="4">Uncharacterized protein</fullName>
    </submittedName>
</protein>
<keyword evidence="5" id="KW-1185">Reference proteome</keyword>
<feature type="signal peptide" evidence="3">
    <location>
        <begin position="1"/>
        <end position="26"/>
    </location>
</feature>
<keyword evidence="3" id="KW-0732">Signal</keyword>
<feature type="chain" id="PRO_5043865148" evidence="3">
    <location>
        <begin position="27"/>
        <end position="203"/>
    </location>
</feature>
<evidence type="ECO:0000256" key="3">
    <source>
        <dbReference type="SAM" id="SignalP"/>
    </source>
</evidence>
<evidence type="ECO:0000313" key="5">
    <source>
        <dbReference type="Proteomes" id="UP001054252"/>
    </source>
</evidence>
<keyword evidence="2" id="KW-0812">Transmembrane</keyword>
<comment type="caution">
    <text evidence="4">The sequence shown here is derived from an EMBL/GenBank/DDBJ whole genome shotgun (WGS) entry which is preliminary data.</text>
</comment>
<keyword evidence="2" id="KW-1133">Transmembrane helix</keyword>
<evidence type="ECO:0000256" key="1">
    <source>
        <dbReference type="SAM" id="MobiDB-lite"/>
    </source>
</evidence>
<dbReference type="AlphaFoldDB" id="A0AAV5IAE9"/>
<dbReference type="Proteomes" id="UP001054252">
    <property type="component" value="Unassembled WGS sequence"/>
</dbReference>
<organism evidence="4 5">
    <name type="scientific">Rubroshorea leprosula</name>
    <dbReference type="NCBI Taxonomy" id="152421"/>
    <lineage>
        <taxon>Eukaryota</taxon>
        <taxon>Viridiplantae</taxon>
        <taxon>Streptophyta</taxon>
        <taxon>Embryophyta</taxon>
        <taxon>Tracheophyta</taxon>
        <taxon>Spermatophyta</taxon>
        <taxon>Magnoliopsida</taxon>
        <taxon>eudicotyledons</taxon>
        <taxon>Gunneridae</taxon>
        <taxon>Pentapetalae</taxon>
        <taxon>rosids</taxon>
        <taxon>malvids</taxon>
        <taxon>Malvales</taxon>
        <taxon>Dipterocarpaceae</taxon>
        <taxon>Rubroshorea</taxon>
    </lineage>
</organism>
<sequence length="203" mass="21729">MVAGTKLGIKPFIFLLFSLPNQPLAACKLPCPPAITGLALHQPNRLRPLLPTPALSSRTSSDPLHEPAPLAPAPLAPTRPALLPASCPARQPSPALLCTRSPCSAPDRLHSAAPRSPALCASALCPCTPEPSSALHAPACTSPAHRASPQSRASAPLIATAPSLPHMHKKQQYRTNWHLRKFLFVLFYFILLNCLGIYRKKSD</sequence>
<evidence type="ECO:0000256" key="2">
    <source>
        <dbReference type="SAM" id="Phobius"/>
    </source>
</evidence>
<evidence type="ECO:0000313" key="4">
    <source>
        <dbReference type="EMBL" id="GKU94225.1"/>
    </source>
</evidence>
<feature type="transmembrane region" description="Helical" evidence="2">
    <location>
        <begin position="179"/>
        <end position="198"/>
    </location>
</feature>
<gene>
    <name evidence="4" type="ORF">SLEP1_g7751</name>
</gene>
<accession>A0AAV5IAE9</accession>